<reference evidence="1" key="1">
    <citation type="submission" date="2020-05" db="EMBL/GenBank/DDBJ databases">
        <authorList>
            <person name="Chiriac C."/>
            <person name="Salcher M."/>
            <person name="Ghai R."/>
            <person name="Kavagutti S V."/>
        </authorList>
    </citation>
    <scope>NUCLEOTIDE SEQUENCE</scope>
</reference>
<accession>A0A6J7WS20</accession>
<sequence>MKVRRSKSYLVIGSAHLGVDLDILQAFGAVAEEYEAEVIHLGQISDKSIVDTYHSLQGRSGKKHTAEALLKEEGRLIQKFIDTFGKVTFVVNPGQSIAIPRLKGVTIVEHEMTLGKHLSLSAVAPTGDKVTASPISKKSRNYYKSRGSSWILPHPTPSVESFPREGLNQAWNYYTTGSLKSPEKPSTASDMYQSFNLPCAVLVVVDSENQEFHARPLHVDYIRSDVSHRIEPMIIDDGVIFSRHEIYEAAPEDRACHSTDDHTPYNHLGVLAATIAQNQLHEPAIFINGGDASDMEPVSRHTKDTPLARENLRIREALHDLRGLLDAQTSVKSIQLKVLVDSNHHEWLSGFISENPCLNGWLDWKTLSKEMFADWDLFLRSAGEDKTFKFGDISCRHGDKEQLQTAQEIFGKYLGGHYHRYRVIGRAFSVGPGCRLGPKYLQNSVTAWQNQITSLTKYKGVASCAPKTVLHDEVRKKSRFCYQSSIYEVDFYKKT</sequence>
<protein>
    <submittedName>
        <fullName evidence="1">Uncharacterized protein</fullName>
    </submittedName>
</protein>
<dbReference type="EMBL" id="LR798292">
    <property type="protein sequence ID" value="CAB5220756.1"/>
    <property type="molecule type" value="Genomic_DNA"/>
</dbReference>
<proteinExistence type="predicted"/>
<organism evidence="1">
    <name type="scientific">uncultured Caudovirales phage</name>
    <dbReference type="NCBI Taxonomy" id="2100421"/>
    <lineage>
        <taxon>Viruses</taxon>
        <taxon>Duplodnaviria</taxon>
        <taxon>Heunggongvirae</taxon>
        <taxon>Uroviricota</taxon>
        <taxon>Caudoviricetes</taxon>
        <taxon>Peduoviridae</taxon>
        <taxon>Maltschvirus</taxon>
        <taxon>Maltschvirus maltsch</taxon>
    </lineage>
</organism>
<evidence type="ECO:0000313" key="1">
    <source>
        <dbReference type="EMBL" id="CAB5220756.1"/>
    </source>
</evidence>
<gene>
    <name evidence="1" type="ORF">UFOVP244_32</name>
</gene>
<name>A0A6J7WS20_9CAUD</name>